<dbReference type="EMBL" id="MFEH01000001">
    <property type="protein sequence ID" value="OGE74314.1"/>
    <property type="molecule type" value="Genomic_DNA"/>
</dbReference>
<dbReference type="GO" id="GO:0071578">
    <property type="term" value="P:zinc ion import across plasma membrane"/>
    <property type="evidence" value="ECO:0007669"/>
    <property type="project" value="TreeGrafter"/>
</dbReference>
<dbReference type="InterPro" id="IPR003689">
    <property type="entry name" value="ZIP"/>
</dbReference>
<comment type="subcellular location">
    <subcellularLocation>
        <location evidence="1">Membrane</location>
        <topology evidence="1">Multi-pass membrane protein</topology>
    </subcellularLocation>
</comment>
<feature type="transmembrane region" description="Helical" evidence="5">
    <location>
        <begin position="6"/>
        <end position="23"/>
    </location>
</feature>
<keyword evidence="3 5" id="KW-1133">Transmembrane helix</keyword>
<dbReference type="PANTHER" id="PTHR12191:SF37">
    <property type="entry name" value="ZINC TRANSPORTER FOI"/>
    <property type="match status" value="1"/>
</dbReference>
<feature type="transmembrane region" description="Helical" evidence="5">
    <location>
        <begin position="167"/>
        <end position="189"/>
    </location>
</feature>
<evidence type="ECO:0000313" key="6">
    <source>
        <dbReference type="EMBL" id="OGE74314.1"/>
    </source>
</evidence>
<dbReference type="GO" id="GO:0005385">
    <property type="term" value="F:zinc ion transmembrane transporter activity"/>
    <property type="evidence" value="ECO:0007669"/>
    <property type="project" value="TreeGrafter"/>
</dbReference>
<evidence type="ECO:0000256" key="4">
    <source>
        <dbReference type="ARBA" id="ARBA00023136"/>
    </source>
</evidence>
<organism evidence="6 7">
    <name type="scientific">Candidatus Doudnabacteria bacterium RIFCSPHIGHO2_01_FULL_41_86</name>
    <dbReference type="NCBI Taxonomy" id="1817821"/>
    <lineage>
        <taxon>Bacteria</taxon>
        <taxon>Candidatus Doudnaibacteriota</taxon>
    </lineage>
</organism>
<dbReference type="PANTHER" id="PTHR12191">
    <property type="entry name" value="SOLUTE CARRIER FAMILY 39"/>
    <property type="match status" value="1"/>
</dbReference>
<dbReference type="GO" id="GO:0005886">
    <property type="term" value="C:plasma membrane"/>
    <property type="evidence" value="ECO:0007669"/>
    <property type="project" value="TreeGrafter"/>
</dbReference>
<dbReference type="STRING" id="1817821.A2717_02090"/>
<dbReference type="GO" id="GO:0030003">
    <property type="term" value="P:intracellular monoatomic cation homeostasis"/>
    <property type="evidence" value="ECO:0007669"/>
    <property type="project" value="TreeGrafter"/>
</dbReference>
<proteinExistence type="predicted"/>
<evidence type="ECO:0000256" key="2">
    <source>
        <dbReference type="ARBA" id="ARBA00022692"/>
    </source>
</evidence>
<feature type="transmembrane region" description="Helical" evidence="5">
    <location>
        <begin position="228"/>
        <end position="247"/>
    </location>
</feature>
<dbReference type="AlphaFoldDB" id="A0A1F5N9N9"/>
<protein>
    <recommendedName>
        <fullName evidence="8">ZIP zinc transporter</fullName>
    </recommendedName>
</protein>
<evidence type="ECO:0000256" key="3">
    <source>
        <dbReference type="ARBA" id="ARBA00022989"/>
    </source>
</evidence>
<dbReference type="Pfam" id="PF02535">
    <property type="entry name" value="Zip"/>
    <property type="match status" value="2"/>
</dbReference>
<feature type="transmembrane region" description="Helical" evidence="5">
    <location>
        <begin position="195"/>
        <end position="216"/>
    </location>
</feature>
<evidence type="ECO:0008006" key="8">
    <source>
        <dbReference type="Google" id="ProtNLM"/>
    </source>
</evidence>
<evidence type="ECO:0000256" key="1">
    <source>
        <dbReference type="ARBA" id="ARBA00004141"/>
    </source>
</evidence>
<feature type="transmembrane region" description="Helical" evidence="5">
    <location>
        <begin position="35"/>
        <end position="52"/>
    </location>
</feature>
<comment type="caution">
    <text evidence="6">The sequence shown here is derived from an EMBL/GenBank/DDBJ whole genome shotgun (WGS) entry which is preliminary data.</text>
</comment>
<keyword evidence="2 5" id="KW-0812">Transmembrane</keyword>
<gene>
    <name evidence="6" type="ORF">A2717_02090</name>
</gene>
<evidence type="ECO:0000313" key="7">
    <source>
        <dbReference type="Proteomes" id="UP000177610"/>
    </source>
</evidence>
<evidence type="ECO:0000256" key="5">
    <source>
        <dbReference type="SAM" id="Phobius"/>
    </source>
</evidence>
<feature type="transmembrane region" description="Helical" evidence="5">
    <location>
        <begin position="64"/>
        <end position="83"/>
    </location>
</feature>
<keyword evidence="4 5" id="KW-0472">Membrane</keyword>
<accession>A0A1F5N9N9</accession>
<sequence length="250" mass="27256">MELILYSLLGSIIALVGGLFVLWRSEDVKKIMTSLLAFAAAAFLGVSFLDLLPEAVEVVEEPHYIFIAFLVGVFFFLVLERTLMKYSHRHNSEAQGTHEDHTETLPALIILGDTLHNFLDGIAIAIAFVASPALGLTTALAVAAHEVPQEIGDFAILLDRGWSKTKVFLVNLFSAVGALIGVLVGYTAASSFVSIMPYLLAGVAGIFSYIALSDLIPEIHHRARHRHLYRVILPFGVGLVLIGYLIFSTH</sequence>
<dbReference type="InterPro" id="IPR050799">
    <property type="entry name" value="ZIP_Transporter"/>
</dbReference>
<name>A0A1F5N9N9_9BACT</name>
<dbReference type="GO" id="GO:0140410">
    <property type="term" value="F:monoatomic cation:bicarbonate symporter activity"/>
    <property type="evidence" value="ECO:0007669"/>
    <property type="project" value="TreeGrafter"/>
</dbReference>
<reference evidence="6 7" key="1">
    <citation type="journal article" date="2016" name="Nat. Commun.">
        <title>Thousands of microbial genomes shed light on interconnected biogeochemical processes in an aquifer system.</title>
        <authorList>
            <person name="Anantharaman K."/>
            <person name="Brown C.T."/>
            <person name="Hug L.A."/>
            <person name="Sharon I."/>
            <person name="Castelle C.J."/>
            <person name="Probst A.J."/>
            <person name="Thomas B.C."/>
            <person name="Singh A."/>
            <person name="Wilkins M.J."/>
            <person name="Karaoz U."/>
            <person name="Brodie E.L."/>
            <person name="Williams K.H."/>
            <person name="Hubbard S.S."/>
            <person name="Banfield J.F."/>
        </authorList>
    </citation>
    <scope>NUCLEOTIDE SEQUENCE [LARGE SCALE GENOMIC DNA]</scope>
</reference>
<dbReference type="Proteomes" id="UP000177610">
    <property type="component" value="Unassembled WGS sequence"/>
</dbReference>